<accession>A0A4P9Z6F5</accession>
<dbReference type="Pfam" id="PF00400">
    <property type="entry name" value="WD40"/>
    <property type="match status" value="1"/>
</dbReference>
<dbReference type="PROSITE" id="PS50294">
    <property type="entry name" value="WD_REPEATS_REGION"/>
    <property type="match status" value="1"/>
</dbReference>
<gene>
    <name evidence="4" type="ORF">SYNPS1DRAFT_21175</name>
</gene>
<dbReference type="InterPro" id="IPR036322">
    <property type="entry name" value="WD40_repeat_dom_sf"/>
</dbReference>
<keyword evidence="2" id="KW-0677">Repeat</keyword>
<evidence type="ECO:0000256" key="2">
    <source>
        <dbReference type="ARBA" id="ARBA00022737"/>
    </source>
</evidence>
<protein>
    <submittedName>
        <fullName evidence="4">Uncharacterized protein</fullName>
    </submittedName>
</protein>
<dbReference type="OrthoDB" id="7668193at2759"/>
<dbReference type="PROSITE" id="PS50082">
    <property type="entry name" value="WD_REPEATS_2"/>
    <property type="match status" value="1"/>
</dbReference>
<feature type="repeat" description="WD" evidence="3">
    <location>
        <begin position="11"/>
        <end position="52"/>
    </location>
</feature>
<reference evidence="5" key="1">
    <citation type="journal article" date="2018" name="Nat. Microbiol.">
        <title>Leveraging single-cell genomics to expand the fungal tree of life.</title>
        <authorList>
            <person name="Ahrendt S.R."/>
            <person name="Quandt C.A."/>
            <person name="Ciobanu D."/>
            <person name="Clum A."/>
            <person name="Salamov A."/>
            <person name="Andreopoulos B."/>
            <person name="Cheng J.F."/>
            <person name="Woyke T."/>
            <person name="Pelin A."/>
            <person name="Henrissat B."/>
            <person name="Reynolds N.K."/>
            <person name="Benny G.L."/>
            <person name="Smith M.E."/>
            <person name="James T.Y."/>
            <person name="Grigoriev I.V."/>
        </authorList>
    </citation>
    <scope>NUCLEOTIDE SEQUENCE [LARGE SCALE GENOMIC DNA]</scope>
    <source>
        <strain evidence="5">Benny S71-1</strain>
    </source>
</reference>
<dbReference type="EMBL" id="KZ989242">
    <property type="protein sequence ID" value="RKP27250.1"/>
    <property type="molecule type" value="Genomic_DNA"/>
</dbReference>
<dbReference type="PROSITE" id="PS00678">
    <property type="entry name" value="WD_REPEATS_1"/>
    <property type="match status" value="1"/>
</dbReference>
<evidence type="ECO:0000256" key="3">
    <source>
        <dbReference type="PROSITE-ProRule" id="PRU00221"/>
    </source>
</evidence>
<proteinExistence type="predicted"/>
<dbReference type="SMART" id="SM00320">
    <property type="entry name" value="WD40"/>
    <property type="match status" value="1"/>
</dbReference>
<dbReference type="Gene3D" id="2.130.10.10">
    <property type="entry name" value="YVTN repeat-like/Quinoprotein amine dehydrogenase"/>
    <property type="match status" value="1"/>
</dbReference>
<dbReference type="InterPro" id="IPR001680">
    <property type="entry name" value="WD40_rpt"/>
</dbReference>
<organism evidence="4 5">
    <name type="scientific">Syncephalis pseudoplumigaleata</name>
    <dbReference type="NCBI Taxonomy" id="1712513"/>
    <lineage>
        <taxon>Eukaryota</taxon>
        <taxon>Fungi</taxon>
        <taxon>Fungi incertae sedis</taxon>
        <taxon>Zoopagomycota</taxon>
        <taxon>Zoopagomycotina</taxon>
        <taxon>Zoopagomycetes</taxon>
        <taxon>Zoopagales</taxon>
        <taxon>Piptocephalidaceae</taxon>
        <taxon>Syncephalis</taxon>
    </lineage>
</organism>
<dbReference type="InterPro" id="IPR019775">
    <property type="entry name" value="WD40_repeat_CS"/>
</dbReference>
<evidence type="ECO:0000313" key="5">
    <source>
        <dbReference type="Proteomes" id="UP000278143"/>
    </source>
</evidence>
<name>A0A4P9Z6F5_9FUNG</name>
<dbReference type="InterPro" id="IPR015943">
    <property type="entry name" value="WD40/YVTN_repeat-like_dom_sf"/>
</dbReference>
<dbReference type="AlphaFoldDB" id="A0A4P9Z6F5"/>
<dbReference type="SUPFAM" id="SSF50978">
    <property type="entry name" value="WD40 repeat-like"/>
    <property type="match status" value="1"/>
</dbReference>
<sequence length="116" mass="12373">MAGESAPSFVLRGHEAQVTSLAFDDAGTRLYSGDVDGVVLAWDLRTRRPIRHMQVHAGGVRTAPPQLLVQLAVNDTGFCRAALLHLPEMACSDAVDVPRWLVAAPAVSDPSKDAVD</sequence>
<keyword evidence="5" id="KW-1185">Reference proteome</keyword>
<keyword evidence="1 3" id="KW-0853">WD repeat</keyword>
<dbReference type="Proteomes" id="UP000278143">
    <property type="component" value="Unassembled WGS sequence"/>
</dbReference>
<evidence type="ECO:0000256" key="1">
    <source>
        <dbReference type="ARBA" id="ARBA00022574"/>
    </source>
</evidence>
<evidence type="ECO:0000313" key="4">
    <source>
        <dbReference type="EMBL" id="RKP27250.1"/>
    </source>
</evidence>